<dbReference type="InterPro" id="IPR003511">
    <property type="entry name" value="HORMA_dom"/>
</dbReference>
<evidence type="ECO:0000313" key="3">
    <source>
        <dbReference type="Proteomes" id="UP000087766"/>
    </source>
</evidence>
<dbReference type="PANTHER" id="PTHR11842">
    <property type="entry name" value="MITOTIC SPINDLE ASSEMBLY CHECKPOINT PROTEIN MAD2"/>
    <property type="match status" value="1"/>
</dbReference>
<dbReference type="OrthoDB" id="21254at2759"/>
<keyword evidence="1" id="KW-0732">Signal</keyword>
<gene>
    <name evidence="4" type="primary">LOC106762647</name>
</gene>
<evidence type="ECO:0000313" key="4">
    <source>
        <dbReference type="RefSeq" id="XP_014502147.1"/>
    </source>
</evidence>
<feature type="domain" description="HORMA" evidence="2">
    <location>
        <begin position="1"/>
        <end position="173"/>
    </location>
</feature>
<reference evidence="3" key="1">
    <citation type="journal article" date="2014" name="Nat. Commun.">
        <title>Genome sequence of mungbean and insights into evolution within Vigna species.</title>
        <authorList>
            <person name="Kang Y.J."/>
            <person name="Kim S.K."/>
            <person name="Kim M.Y."/>
            <person name="Lestari P."/>
            <person name="Kim K.H."/>
            <person name="Ha B.K."/>
            <person name="Jun T.H."/>
            <person name="Hwang W.J."/>
            <person name="Lee T."/>
            <person name="Lee J."/>
            <person name="Shim S."/>
            <person name="Yoon M.Y."/>
            <person name="Jang Y.E."/>
            <person name="Han K.S."/>
            <person name="Taeprayoon P."/>
            <person name="Yoon N."/>
            <person name="Somta P."/>
            <person name="Tanya P."/>
            <person name="Kim K.S."/>
            <person name="Gwag J.G."/>
            <person name="Moon J.K."/>
            <person name="Lee Y.H."/>
            <person name="Park B.S."/>
            <person name="Bombarely A."/>
            <person name="Doyle J.J."/>
            <person name="Jackson S.A."/>
            <person name="Schafleitner R."/>
            <person name="Srinives P."/>
            <person name="Varshney R.K."/>
            <person name="Lee S.H."/>
        </authorList>
    </citation>
    <scope>NUCLEOTIDE SEQUENCE [LARGE SCALE GENOMIC DNA]</scope>
    <source>
        <strain evidence="3">cv. VC1973A</strain>
    </source>
</reference>
<reference evidence="4" key="2">
    <citation type="submission" date="2025-08" db="UniProtKB">
        <authorList>
            <consortium name="RefSeq"/>
        </authorList>
    </citation>
    <scope>IDENTIFICATION</scope>
    <source>
        <tissue evidence="4">Leaf</tissue>
    </source>
</reference>
<dbReference type="GeneID" id="106762647"/>
<dbReference type="PROSITE" id="PS50815">
    <property type="entry name" value="HORMA"/>
    <property type="match status" value="1"/>
</dbReference>
<protein>
    <submittedName>
        <fullName evidence="4">DNA polymerase zeta processivity subunit isoform X2</fullName>
    </submittedName>
</protein>
<accession>A0A1S3U7Z5</accession>
<dbReference type="Gene3D" id="3.30.900.10">
    <property type="entry name" value="HORMA domain"/>
    <property type="match status" value="1"/>
</dbReference>
<evidence type="ECO:0000256" key="1">
    <source>
        <dbReference type="SAM" id="SignalP"/>
    </source>
</evidence>
<dbReference type="SUPFAM" id="SSF56019">
    <property type="entry name" value="The spindle assembly checkpoint protein mad2"/>
    <property type="match status" value="1"/>
</dbReference>
<feature type="chain" id="PRO_5012503865" evidence="1">
    <location>
        <begin position="16"/>
        <end position="183"/>
    </location>
</feature>
<organism evidence="3 4">
    <name type="scientific">Vigna radiata var. radiata</name>
    <name type="common">Mung bean</name>
    <name type="synonym">Phaseolus aureus</name>
    <dbReference type="NCBI Taxonomy" id="3916"/>
    <lineage>
        <taxon>Eukaryota</taxon>
        <taxon>Viridiplantae</taxon>
        <taxon>Streptophyta</taxon>
        <taxon>Embryophyta</taxon>
        <taxon>Tracheophyta</taxon>
        <taxon>Spermatophyta</taxon>
        <taxon>Magnoliopsida</taxon>
        <taxon>eudicotyledons</taxon>
        <taxon>Gunneridae</taxon>
        <taxon>Pentapetalae</taxon>
        <taxon>rosids</taxon>
        <taxon>fabids</taxon>
        <taxon>Fabales</taxon>
        <taxon>Fabaceae</taxon>
        <taxon>Papilionoideae</taxon>
        <taxon>50 kb inversion clade</taxon>
        <taxon>NPAAA clade</taxon>
        <taxon>indigoferoid/millettioid clade</taxon>
        <taxon>Phaseoleae</taxon>
        <taxon>Vigna</taxon>
    </lineage>
</organism>
<dbReference type="Proteomes" id="UP000087766">
    <property type="component" value="Chromosome 5"/>
</dbReference>
<feature type="signal peptide" evidence="1">
    <location>
        <begin position="1"/>
        <end position="15"/>
    </location>
</feature>
<name>A0A1S3U7Z5_VIGRR</name>
<evidence type="ECO:0000259" key="2">
    <source>
        <dbReference type="PROSITE" id="PS50815"/>
    </source>
</evidence>
<dbReference type="AlphaFoldDB" id="A0A1S3U7Z5"/>
<dbReference type="RefSeq" id="XP_014502147.1">
    <property type="nucleotide sequence ID" value="XM_014646661.2"/>
</dbReference>
<dbReference type="GO" id="GO:0016035">
    <property type="term" value="C:zeta DNA polymerase complex"/>
    <property type="evidence" value="ECO:0007669"/>
    <property type="project" value="TreeGrafter"/>
</dbReference>
<dbReference type="InterPro" id="IPR045091">
    <property type="entry name" value="Mad2-like"/>
</dbReference>
<dbReference type="InterPro" id="IPR036570">
    <property type="entry name" value="HORMA_dom_sf"/>
</dbReference>
<keyword evidence="3" id="KW-1185">Reference proteome</keyword>
<sequence>MGFILLFSLFEFVCAKGAFERRRYRNVVIQRARHPQLRYYIHATVTGLLPFVQKGMVERVAVVFFNADNVPLEKFVFKLAVNQAYGSEVEEVDLEISLRSFLIKLSNSESLSKGLPPDCRWEITAYFRSLPETGTSKEAELWIPTDTKQWQQPPLITPIKSMSSEPLCLQLYLEHPSLSESLL</sequence>
<dbReference type="PANTHER" id="PTHR11842:SF10">
    <property type="entry name" value="MITOTIC SPINDLE ASSEMBLY CHECKPOINT PROTEIN MAD2B"/>
    <property type="match status" value="1"/>
</dbReference>
<proteinExistence type="predicted"/>